<sequence>MSGLRILKPGPLSLLQDAGRHGWQHLGVSPAGALDLQAAAWANRLLDNPWGTPLLEVALGYLELEAELDTWLALTGAELAASLDGQALLPWSRFPIRAGQRLKLDYARSGQRAYLAVAGGFQVAPVLGSVSTQAREGLGGLHGTGEALRAGDLLPCRPGQRTGILSVPWVYRPDYRAIPRLRVIAGGDSASFDADQLRAFFAQTWQLSPQSDRMGARLQGEALAVNTRQWSQGVSRGAIQVPPDGQPIILQADHQTMGGYPILGWLHPLDQSRLAQCPPHHGLRFSPVSLADAQAELRRFYRFFGRRAP</sequence>
<evidence type="ECO:0000256" key="2">
    <source>
        <dbReference type="ARBA" id="ARBA00022801"/>
    </source>
</evidence>
<protein>
    <submittedName>
        <fullName evidence="5">Biotin-dependent carboxyltransferase family protein</fullName>
    </submittedName>
</protein>
<dbReference type="Pfam" id="PF02626">
    <property type="entry name" value="CT_A_B"/>
    <property type="match status" value="1"/>
</dbReference>
<dbReference type="RefSeq" id="WP_369287390.1">
    <property type="nucleotide sequence ID" value="NZ_JBFTEG010000006.1"/>
</dbReference>
<dbReference type="PANTHER" id="PTHR43309">
    <property type="entry name" value="5-OXOPROLINASE SUBUNIT C"/>
    <property type="match status" value="1"/>
</dbReference>
<organism evidence="5 6">
    <name type="scientific">Pseudomonas zhanjiangensis</name>
    <dbReference type="NCBI Taxonomy" id="3239015"/>
    <lineage>
        <taxon>Bacteria</taxon>
        <taxon>Pseudomonadati</taxon>
        <taxon>Pseudomonadota</taxon>
        <taxon>Gammaproteobacteria</taxon>
        <taxon>Pseudomonadales</taxon>
        <taxon>Pseudomonadaceae</taxon>
        <taxon>Pseudomonas</taxon>
    </lineage>
</organism>
<keyword evidence="3" id="KW-0067">ATP-binding</keyword>
<dbReference type="NCBIfam" id="TIGR00724">
    <property type="entry name" value="urea_amlyse_rel"/>
    <property type="match status" value="1"/>
</dbReference>
<dbReference type="InterPro" id="IPR052708">
    <property type="entry name" value="PxpC"/>
</dbReference>
<evidence type="ECO:0000256" key="3">
    <source>
        <dbReference type="ARBA" id="ARBA00022840"/>
    </source>
</evidence>
<reference evidence="5 6" key="1">
    <citation type="submission" date="2024-07" db="EMBL/GenBank/DDBJ databases">
        <authorList>
            <person name="Li M."/>
        </authorList>
    </citation>
    <scope>NUCLEOTIDE SEQUENCE [LARGE SCALE GENOMIC DNA]</scope>
    <source>
        <strain evidence="5 6">25A3E</strain>
    </source>
</reference>
<keyword evidence="6" id="KW-1185">Reference proteome</keyword>
<evidence type="ECO:0000313" key="5">
    <source>
        <dbReference type="EMBL" id="MEX6502422.1"/>
    </source>
</evidence>
<evidence type="ECO:0000259" key="4">
    <source>
        <dbReference type="SMART" id="SM00797"/>
    </source>
</evidence>
<evidence type="ECO:0000313" key="6">
    <source>
        <dbReference type="Proteomes" id="UP001560296"/>
    </source>
</evidence>
<dbReference type="InterPro" id="IPR003778">
    <property type="entry name" value="CT_A_B"/>
</dbReference>
<dbReference type="PANTHER" id="PTHR43309:SF4">
    <property type="entry name" value="CARBOXYLTRANSFERASE DOMAIN-CONTAINING PROTEIN"/>
    <property type="match status" value="1"/>
</dbReference>
<dbReference type="SUPFAM" id="SSF50891">
    <property type="entry name" value="Cyclophilin-like"/>
    <property type="match status" value="1"/>
</dbReference>
<dbReference type="SMART" id="SM00797">
    <property type="entry name" value="AHS2"/>
    <property type="match status" value="1"/>
</dbReference>
<accession>A0ABV3YSX8</accession>
<keyword evidence="1" id="KW-0547">Nucleotide-binding</keyword>
<feature type="domain" description="Carboxyltransferase" evidence="4">
    <location>
        <begin position="25"/>
        <end position="304"/>
    </location>
</feature>
<dbReference type="EMBL" id="JBFTEG010000006">
    <property type="protein sequence ID" value="MEX6502422.1"/>
    <property type="molecule type" value="Genomic_DNA"/>
</dbReference>
<dbReference type="InterPro" id="IPR029000">
    <property type="entry name" value="Cyclophilin-like_dom_sf"/>
</dbReference>
<proteinExistence type="predicted"/>
<gene>
    <name evidence="5" type="ORF">AB5S05_10145</name>
</gene>
<dbReference type="Gene3D" id="2.40.100.10">
    <property type="entry name" value="Cyclophilin-like"/>
    <property type="match status" value="1"/>
</dbReference>
<dbReference type="Proteomes" id="UP001560296">
    <property type="component" value="Unassembled WGS sequence"/>
</dbReference>
<name>A0ABV3YSX8_9PSED</name>
<keyword evidence="2" id="KW-0378">Hydrolase</keyword>
<comment type="caution">
    <text evidence="5">The sequence shown here is derived from an EMBL/GenBank/DDBJ whole genome shotgun (WGS) entry which is preliminary data.</text>
</comment>
<evidence type="ECO:0000256" key="1">
    <source>
        <dbReference type="ARBA" id="ARBA00022741"/>
    </source>
</evidence>